<keyword evidence="2" id="KW-1185">Reference proteome</keyword>
<comment type="caution">
    <text evidence="1">The sequence shown here is derived from an EMBL/GenBank/DDBJ whole genome shotgun (WGS) entry which is preliminary data.</text>
</comment>
<accession>A0ABX1B9S4</accession>
<proteinExistence type="predicted"/>
<sequence>MTTPFTAGMALPSPAHWGVAYVDGQAPFTNFARPFVVDRAKWYSVLEVEVLTFYEDLSRSAAVFVGSTQIGVITPRPVSQFGSHGLQVCSFNFSGAAYGGSAPYSGTYLLRIEPVSPSDPLIVGNWRVFYDQYV</sequence>
<reference evidence="1 2" key="1">
    <citation type="submission" date="2020-03" db="EMBL/GenBank/DDBJ databases">
        <title>WGS of actinomycetes isolated from Thailand.</title>
        <authorList>
            <person name="Thawai C."/>
        </authorList>
    </citation>
    <scope>NUCLEOTIDE SEQUENCE [LARGE SCALE GENOMIC DNA]</scope>
    <source>
        <strain evidence="1 2">FMUSA5-5</strain>
    </source>
</reference>
<evidence type="ECO:0000313" key="1">
    <source>
        <dbReference type="EMBL" id="NJP92031.1"/>
    </source>
</evidence>
<name>A0ABX1B9S4_9ACTN</name>
<dbReference type="Proteomes" id="UP000696294">
    <property type="component" value="Unassembled WGS sequence"/>
</dbReference>
<evidence type="ECO:0000313" key="2">
    <source>
        <dbReference type="Proteomes" id="UP000696294"/>
    </source>
</evidence>
<gene>
    <name evidence="1" type="ORF">HCN51_21635</name>
</gene>
<dbReference type="RefSeq" id="WP_168011315.1">
    <property type="nucleotide sequence ID" value="NZ_JAATEP010000014.1"/>
</dbReference>
<organism evidence="1 2">
    <name type="scientific">Nonomuraea composti</name>
    <dbReference type="NCBI Taxonomy" id="2720023"/>
    <lineage>
        <taxon>Bacteria</taxon>
        <taxon>Bacillati</taxon>
        <taxon>Actinomycetota</taxon>
        <taxon>Actinomycetes</taxon>
        <taxon>Streptosporangiales</taxon>
        <taxon>Streptosporangiaceae</taxon>
        <taxon>Nonomuraea</taxon>
    </lineage>
</organism>
<protein>
    <submittedName>
        <fullName evidence="1">Uncharacterized protein</fullName>
    </submittedName>
</protein>
<dbReference type="EMBL" id="JAATEP010000014">
    <property type="protein sequence ID" value="NJP92031.1"/>
    <property type="molecule type" value="Genomic_DNA"/>
</dbReference>